<organism evidence="1">
    <name type="scientific">viral metagenome</name>
    <dbReference type="NCBI Taxonomy" id="1070528"/>
    <lineage>
        <taxon>unclassified sequences</taxon>
        <taxon>metagenomes</taxon>
        <taxon>organismal metagenomes</taxon>
    </lineage>
</organism>
<accession>A0A6C0K738</accession>
<sequence length="70" mass="7708">MSSCRPGLKLACMMNRWGSNSDCSERAPDTAAAKEAEAKVAAMIQERARQDAELWGHTQIQDPIKKSTTK</sequence>
<reference evidence="1" key="1">
    <citation type="journal article" date="2020" name="Nature">
        <title>Giant virus diversity and host interactions through global metagenomics.</title>
        <authorList>
            <person name="Schulz F."/>
            <person name="Roux S."/>
            <person name="Paez-Espino D."/>
            <person name="Jungbluth S."/>
            <person name="Walsh D.A."/>
            <person name="Denef V.J."/>
            <person name="McMahon K.D."/>
            <person name="Konstantinidis K.T."/>
            <person name="Eloe-Fadrosh E.A."/>
            <person name="Kyrpides N.C."/>
            <person name="Woyke T."/>
        </authorList>
    </citation>
    <scope>NUCLEOTIDE SEQUENCE</scope>
    <source>
        <strain evidence="1">GVMAG-S-1101172-89</strain>
    </source>
</reference>
<evidence type="ECO:0000313" key="1">
    <source>
        <dbReference type="EMBL" id="QHU12630.1"/>
    </source>
</evidence>
<protein>
    <submittedName>
        <fullName evidence="1">Uncharacterized protein</fullName>
    </submittedName>
</protein>
<proteinExistence type="predicted"/>
<dbReference type="EMBL" id="MN740808">
    <property type="protein sequence ID" value="QHU12630.1"/>
    <property type="molecule type" value="Genomic_DNA"/>
</dbReference>
<name>A0A6C0K738_9ZZZZ</name>
<dbReference type="AlphaFoldDB" id="A0A6C0K738"/>